<keyword evidence="3" id="KW-1185">Reference proteome</keyword>
<dbReference type="SUPFAM" id="SSF81383">
    <property type="entry name" value="F-box domain"/>
    <property type="match status" value="1"/>
</dbReference>
<dbReference type="Pfam" id="PF00646">
    <property type="entry name" value="F-box"/>
    <property type="match status" value="1"/>
</dbReference>
<evidence type="ECO:0000313" key="3">
    <source>
        <dbReference type="Proteomes" id="UP001497457"/>
    </source>
</evidence>
<dbReference type="SMART" id="SM00256">
    <property type="entry name" value="FBOX"/>
    <property type="match status" value="1"/>
</dbReference>
<dbReference type="EMBL" id="OZ075115">
    <property type="protein sequence ID" value="CAL5062309.1"/>
    <property type="molecule type" value="Genomic_DNA"/>
</dbReference>
<sequence>MAAHVNLPVAVGGGEDRLSDLPDGILEHVLSFLPAEDSVRSSVLSRRWRGAWARASALNLSDARHQHQGRFLAFARAVLARYGARDIPALNVAIGCASSVGPRSGTGAAWLRDAMERVVGSISVSVTAPGPMDRPLVLPRRLRATSISLTLSGVLYENGELVLPEQPCEAAAFGSLVELNLSRARLQGGSSLGEFLSSCCPRLRLLRLCRVSDGRHRHVPWPMALRMDQLEELELYGIESLSELQVVAANLRVLVVRHCFHSLAQWDTDTAVQISAPRLQNITWLGGLPRRLSFLTDCRCVQRLALGFQSYEFDGRGFQRRGNAMQLLEMCPGASHLNVCIDTSDGAVRPTLPVDLQIPHIPNIRSLSLRIAGSLCFVDYHITPSVFFFLRQCLNLTRLHIDLSTLHQASQSDQDHLVLPDEYENLKKPQQSSDRDLWKGWRDHLQLGLLQEIRISGFMGSDREMELADLLFGVRAARPALERISVTFPPIGRLPDGSLMWGVDGSRPAFERISLSIGELMELMDGIAVKMKSQFPLMGGRWESNATKGVTWTRMSLICNGIAPLQ</sequence>
<protein>
    <recommendedName>
        <fullName evidence="1">F-box domain-containing protein</fullName>
    </recommendedName>
</protein>
<evidence type="ECO:0000259" key="1">
    <source>
        <dbReference type="PROSITE" id="PS50181"/>
    </source>
</evidence>
<dbReference type="InterPro" id="IPR036047">
    <property type="entry name" value="F-box-like_dom_sf"/>
</dbReference>
<organism evidence="2 3">
    <name type="scientific">Urochloa decumbens</name>
    <dbReference type="NCBI Taxonomy" id="240449"/>
    <lineage>
        <taxon>Eukaryota</taxon>
        <taxon>Viridiplantae</taxon>
        <taxon>Streptophyta</taxon>
        <taxon>Embryophyta</taxon>
        <taxon>Tracheophyta</taxon>
        <taxon>Spermatophyta</taxon>
        <taxon>Magnoliopsida</taxon>
        <taxon>Liliopsida</taxon>
        <taxon>Poales</taxon>
        <taxon>Poaceae</taxon>
        <taxon>PACMAD clade</taxon>
        <taxon>Panicoideae</taxon>
        <taxon>Panicodae</taxon>
        <taxon>Paniceae</taxon>
        <taxon>Melinidinae</taxon>
        <taxon>Urochloa</taxon>
    </lineage>
</organism>
<feature type="domain" description="F-box" evidence="1">
    <location>
        <begin position="15"/>
        <end position="49"/>
    </location>
</feature>
<dbReference type="Gene3D" id="1.20.1280.50">
    <property type="match status" value="1"/>
</dbReference>
<evidence type="ECO:0000313" key="2">
    <source>
        <dbReference type="EMBL" id="CAL5062309.1"/>
    </source>
</evidence>
<name>A0ABC9ESU5_9POAL</name>
<dbReference type="PANTHER" id="PTHR34709">
    <property type="entry name" value="OS10G0396666 PROTEIN"/>
    <property type="match status" value="1"/>
</dbReference>
<accession>A0ABC9ESU5</accession>
<dbReference type="InterPro" id="IPR053781">
    <property type="entry name" value="F-box_AtFBL13-like"/>
</dbReference>
<dbReference type="Proteomes" id="UP001497457">
    <property type="component" value="Chromosome 5rd"/>
</dbReference>
<dbReference type="PANTHER" id="PTHR34709:SF70">
    <property type="entry name" value="F-BOX DOMAIN-CONTAINING PROTEIN"/>
    <property type="match status" value="1"/>
</dbReference>
<gene>
    <name evidence="2" type="ORF">URODEC1_LOCUS98234</name>
</gene>
<dbReference type="InterPro" id="IPR001810">
    <property type="entry name" value="F-box_dom"/>
</dbReference>
<dbReference type="SUPFAM" id="SSF52047">
    <property type="entry name" value="RNI-like"/>
    <property type="match status" value="1"/>
</dbReference>
<reference evidence="2" key="1">
    <citation type="submission" date="2024-10" db="EMBL/GenBank/DDBJ databases">
        <authorList>
            <person name="Ryan C."/>
        </authorList>
    </citation>
    <scope>NUCLEOTIDE SEQUENCE [LARGE SCALE GENOMIC DNA]</scope>
</reference>
<proteinExistence type="predicted"/>
<dbReference type="CDD" id="cd22160">
    <property type="entry name" value="F-box_AtFBL13-like"/>
    <property type="match status" value="1"/>
</dbReference>
<dbReference type="Gene3D" id="3.80.10.10">
    <property type="entry name" value="Ribonuclease Inhibitor"/>
    <property type="match status" value="1"/>
</dbReference>
<dbReference type="InterPro" id="IPR055312">
    <property type="entry name" value="FBL15-like"/>
</dbReference>
<dbReference type="InterPro" id="IPR032675">
    <property type="entry name" value="LRR_dom_sf"/>
</dbReference>
<dbReference type="AlphaFoldDB" id="A0ABC9ESU5"/>
<dbReference type="PROSITE" id="PS50181">
    <property type="entry name" value="FBOX"/>
    <property type="match status" value="1"/>
</dbReference>